<evidence type="ECO:0000313" key="2">
    <source>
        <dbReference type="Proteomes" id="UP000887229"/>
    </source>
</evidence>
<protein>
    <submittedName>
        <fullName evidence="1">Uncharacterized protein</fullName>
    </submittedName>
</protein>
<evidence type="ECO:0000313" key="1">
    <source>
        <dbReference type="EMBL" id="KAG9250950.1"/>
    </source>
</evidence>
<proteinExistence type="predicted"/>
<sequence>MAQHQPGVGLPSMNYTRQGDWTLILQYEGFPSVVVLPKEGEMHHPEGCAQHVRIRYKCTHQFGCTIACKYKCQHPPYIRDRLAVSAISENVCSGCLRAEQNAGQERPVNTNTAGPGLDEFGETILWIILLAIQVLHYDPLALPGYPGALSTATWNNFLTEKPHRVHIEAILIEEPMLDDLNKHRFPIPAHFRPSRLSNELQTTRHTHLSMRPPCRNMLQGQQRRAHMNSSLQNRYSLPYILGCKRWWIMKTSPRLSCPYLGHLCRPISVETCIARDPWPSKRSPSALPWNMRSRYFLKRWLIRLPTYSRPICQIRPLHRCIPKSSSSMCPPRVSPTISPLMLSDDSDLTSEDKLDNTNVPNGYDWLDESTWTSAANPRPPGRETKLIMLDY</sequence>
<organism evidence="1 2">
    <name type="scientific">Emericellopsis atlantica</name>
    <dbReference type="NCBI Taxonomy" id="2614577"/>
    <lineage>
        <taxon>Eukaryota</taxon>
        <taxon>Fungi</taxon>
        <taxon>Dikarya</taxon>
        <taxon>Ascomycota</taxon>
        <taxon>Pezizomycotina</taxon>
        <taxon>Sordariomycetes</taxon>
        <taxon>Hypocreomycetidae</taxon>
        <taxon>Hypocreales</taxon>
        <taxon>Bionectriaceae</taxon>
        <taxon>Emericellopsis</taxon>
    </lineage>
</organism>
<reference evidence="1" key="1">
    <citation type="journal article" date="2021" name="IMA Fungus">
        <title>Genomic characterization of three marine fungi, including Emericellopsis atlantica sp. nov. with signatures of a generalist lifestyle and marine biomass degradation.</title>
        <authorList>
            <person name="Hagestad O.C."/>
            <person name="Hou L."/>
            <person name="Andersen J.H."/>
            <person name="Hansen E.H."/>
            <person name="Altermark B."/>
            <person name="Li C."/>
            <person name="Kuhnert E."/>
            <person name="Cox R.J."/>
            <person name="Crous P.W."/>
            <person name="Spatafora J.W."/>
            <person name="Lail K."/>
            <person name="Amirebrahimi M."/>
            <person name="Lipzen A."/>
            <person name="Pangilinan J."/>
            <person name="Andreopoulos W."/>
            <person name="Hayes R.D."/>
            <person name="Ng V."/>
            <person name="Grigoriev I.V."/>
            <person name="Jackson S.A."/>
            <person name="Sutton T.D.S."/>
            <person name="Dobson A.D.W."/>
            <person name="Rama T."/>
        </authorList>
    </citation>
    <scope>NUCLEOTIDE SEQUENCE</scope>
    <source>
        <strain evidence="1">TS7</strain>
    </source>
</reference>
<dbReference type="Proteomes" id="UP000887229">
    <property type="component" value="Unassembled WGS sequence"/>
</dbReference>
<dbReference type="RefSeq" id="XP_046114874.1">
    <property type="nucleotide sequence ID" value="XM_046259190.1"/>
</dbReference>
<name>A0A9P8CLF3_9HYPO</name>
<gene>
    <name evidence="1" type="ORF">F5Z01DRAFT_338598</name>
</gene>
<dbReference type="AlphaFoldDB" id="A0A9P8CLF3"/>
<accession>A0A9P8CLF3</accession>
<comment type="caution">
    <text evidence="1">The sequence shown here is derived from an EMBL/GenBank/DDBJ whole genome shotgun (WGS) entry which is preliminary data.</text>
</comment>
<dbReference type="OrthoDB" id="10617730at2759"/>
<dbReference type="EMBL" id="MU251272">
    <property type="protein sequence ID" value="KAG9250950.1"/>
    <property type="molecule type" value="Genomic_DNA"/>
</dbReference>
<dbReference type="GeneID" id="70290093"/>
<keyword evidence="2" id="KW-1185">Reference proteome</keyword>